<evidence type="ECO:0000313" key="15">
    <source>
        <dbReference type="Proteomes" id="UP001634393"/>
    </source>
</evidence>
<dbReference type="InterPro" id="IPR001576">
    <property type="entry name" value="Phosphoglycerate_kinase"/>
</dbReference>
<dbReference type="Gene3D" id="3.40.50.1260">
    <property type="entry name" value="Phosphoglycerate kinase, N-terminal domain"/>
    <property type="match status" value="2"/>
</dbReference>
<keyword evidence="5 12" id="KW-0808">Transferase</keyword>
<comment type="subunit">
    <text evidence="13">Monomer.</text>
</comment>
<dbReference type="InterPro" id="IPR029063">
    <property type="entry name" value="SAM-dependent_MTases_sf"/>
</dbReference>
<comment type="caution">
    <text evidence="14">The sequence shown here is derived from an EMBL/GenBank/DDBJ whole genome shotgun (WGS) entry which is preliminary data.</text>
</comment>
<dbReference type="GO" id="GO:0008176">
    <property type="term" value="F:tRNA (guanine(46)-N7)-methyltransferase activity"/>
    <property type="evidence" value="ECO:0007669"/>
    <property type="project" value="UniProtKB-EC"/>
</dbReference>
<dbReference type="Pfam" id="PF00162">
    <property type="entry name" value="PGK"/>
    <property type="match status" value="1"/>
</dbReference>
<dbReference type="GO" id="GO:0005524">
    <property type="term" value="F:ATP binding"/>
    <property type="evidence" value="ECO:0007669"/>
    <property type="project" value="UniProtKB-KW"/>
</dbReference>
<keyword evidence="4" id="KW-0489">Methyltransferase</keyword>
<comment type="catalytic activity">
    <reaction evidence="1">
        <text>guanosine(46) in tRNA + S-adenosyl-L-methionine = N(7)-methylguanosine(46) in tRNA + S-adenosyl-L-homocysteine</text>
        <dbReference type="Rhea" id="RHEA:42708"/>
        <dbReference type="Rhea" id="RHEA-COMP:10188"/>
        <dbReference type="Rhea" id="RHEA-COMP:10189"/>
        <dbReference type="ChEBI" id="CHEBI:57856"/>
        <dbReference type="ChEBI" id="CHEBI:59789"/>
        <dbReference type="ChEBI" id="CHEBI:74269"/>
        <dbReference type="ChEBI" id="CHEBI:74480"/>
        <dbReference type="EC" id="2.1.1.33"/>
    </reaction>
</comment>
<evidence type="ECO:0000256" key="11">
    <source>
        <dbReference type="ARBA" id="ARBA00022842"/>
    </source>
</evidence>
<keyword evidence="11" id="KW-0460">Magnesium</keyword>
<dbReference type="Proteomes" id="UP001634393">
    <property type="component" value="Unassembled WGS sequence"/>
</dbReference>
<dbReference type="PROSITE" id="PS51625">
    <property type="entry name" value="SAM_MT_TRMB"/>
    <property type="match status" value="1"/>
</dbReference>
<comment type="cofactor">
    <cofactor evidence="2">
        <name>Mg(2+)</name>
        <dbReference type="ChEBI" id="CHEBI:18420"/>
    </cofactor>
</comment>
<dbReference type="AlphaFoldDB" id="A0ABD3SNN4"/>
<reference evidence="14 15" key="1">
    <citation type="submission" date="2024-12" db="EMBL/GenBank/DDBJ databases">
        <title>The unique morphological basis and parallel evolutionary history of personate flowers in Penstemon.</title>
        <authorList>
            <person name="Depatie T.H."/>
            <person name="Wessinger C.A."/>
        </authorList>
    </citation>
    <scope>NUCLEOTIDE SEQUENCE [LARGE SCALE GENOMIC DNA]</scope>
    <source>
        <strain evidence="14">WTNN_2</strain>
        <tissue evidence="14">Leaf</tissue>
    </source>
</reference>
<evidence type="ECO:0000256" key="1">
    <source>
        <dbReference type="ARBA" id="ARBA00000142"/>
    </source>
</evidence>
<keyword evidence="8" id="KW-0547">Nucleotide-binding</keyword>
<dbReference type="InterPro" id="IPR036043">
    <property type="entry name" value="Phosphoglycerate_kinase_sf"/>
</dbReference>
<comment type="similarity">
    <text evidence="3 12">Belongs to the phosphoglycerate kinase family.</text>
</comment>
<protein>
    <recommendedName>
        <fullName evidence="12">Phosphoglycerate kinase</fullName>
        <ecNumber evidence="12">2.7.2.3</ecNumber>
    </recommendedName>
</protein>
<dbReference type="PANTHER" id="PTHR11406:SF32">
    <property type="entry name" value="PHOSPHOGLYCERATE KINASE"/>
    <property type="match status" value="1"/>
</dbReference>
<evidence type="ECO:0000256" key="7">
    <source>
        <dbReference type="ARBA" id="ARBA00022694"/>
    </source>
</evidence>
<evidence type="ECO:0000256" key="5">
    <source>
        <dbReference type="ARBA" id="ARBA00022679"/>
    </source>
</evidence>
<dbReference type="PRINTS" id="PR00477">
    <property type="entry name" value="PHGLYCKINASE"/>
</dbReference>
<dbReference type="GO" id="GO:0004618">
    <property type="term" value="F:phosphoglycerate kinase activity"/>
    <property type="evidence" value="ECO:0007669"/>
    <property type="project" value="UniProtKB-EC"/>
</dbReference>
<evidence type="ECO:0000256" key="9">
    <source>
        <dbReference type="ARBA" id="ARBA00022777"/>
    </source>
</evidence>
<keyword evidence="9 12" id="KW-0418">Kinase</keyword>
<evidence type="ECO:0000256" key="8">
    <source>
        <dbReference type="ARBA" id="ARBA00022741"/>
    </source>
</evidence>
<accession>A0ABD3SNN4</accession>
<keyword evidence="7" id="KW-0819">tRNA processing</keyword>
<dbReference type="Gene3D" id="3.40.50.150">
    <property type="entry name" value="Vaccinia Virus protein VP39"/>
    <property type="match status" value="1"/>
</dbReference>
<evidence type="ECO:0000256" key="13">
    <source>
        <dbReference type="RuleBase" id="RU000696"/>
    </source>
</evidence>
<dbReference type="SUPFAM" id="SSF53335">
    <property type="entry name" value="S-adenosyl-L-methionine-dependent methyltransferases"/>
    <property type="match status" value="1"/>
</dbReference>
<evidence type="ECO:0000313" key="14">
    <source>
        <dbReference type="EMBL" id="KAL3825877.1"/>
    </source>
</evidence>
<gene>
    <name evidence="14" type="ORF">ACJIZ3_021906</name>
</gene>
<evidence type="ECO:0000256" key="3">
    <source>
        <dbReference type="ARBA" id="ARBA00008982"/>
    </source>
</evidence>
<evidence type="ECO:0000256" key="6">
    <source>
        <dbReference type="ARBA" id="ARBA00022691"/>
    </source>
</evidence>
<evidence type="ECO:0000256" key="12">
    <source>
        <dbReference type="RuleBase" id="RU000532"/>
    </source>
</evidence>
<evidence type="ECO:0000256" key="2">
    <source>
        <dbReference type="ARBA" id="ARBA00001946"/>
    </source>
</evidence>
<dbReference type="SUPFAM" id="SSF53748">
    <property type="entry name" value="Phosphoglycerate kinase"/>
    <property type="match status" value="1"/>
</dbReference>
<organism evidence="14 15">
    <name type="scientific">Penstemon smallii</name>
    <dbReference type="NCBI Taxonomy" id="265156"/>
    <lineage>
        <taxon>Eukaryota</taxon>
        <taxon>Viridiplantae</taxon>
        <taxon>Streptophyta</taxon>
        <taxon>Embryophyta</taxon>
        <taxon>Tracheophyta</taxon>
        <taxon>Spermatophyta</taxon>
        <taxon>Magnoliopsida</taxon>
        <taxon>eudicotyledons</taxon>
        <taxon>Gunneridae</taxon>
        <taxon>Pentapetalae</taxon>
        <taxon>asterids</taxon>
        <taxon>lamiids</taxon>
        <taxon>Lamiales</taxon>
        <taxon>Plantaginaceae</taxon>
        <taxon>Cheloneae</taxon>
        <taxon>Penstemon</taxon>
    </lineage>
</organism>
<dbReference type="Pfam" id="PF02390">
    <property type="entry name" value="Methyltransf_4"/>
    <property type="match status" value="1"/>
</dbReference>
<keyword evidence="6" id="KW-0949">S-adenosyl-L-methionine</keyword>
<dbReference type="EC" id="2.7.2.3" evidence="12"/>
<proteinExistence type="inferred from homology"/>
<keyword evidence="10" id="KW-0067">ATP-binding</keyword>
<dbReference type="InterPro" id="IPR003358">
    <property type="entry name" value="tRNA_(Gua-N-7)_MeTrfase_Trmb"/>
</dbReference>
<dbReference type="PANTHER" id="PTHR11406">
    <property type="entry name" value="PHOSPHOGLYCERATE KINASE"/>
    <property type="match status" value="1"/>
</dbReference>
<evidence type="ECO:0000256" key="4">
    <source>
        <dbReference type="ARBA" id="ARBA00022603"/>
    </source>
</evidence>
<comment type="catalytic activity">
    <reaction evidence="12">
        <text>(2R)-3-phosphoglycerate + ATP = (2R)-3-phospho-glyceroyl phosphate + ADP</text>
        <dbReference type="Rhea" id="RHEA:14801"/>
        <dbReference type="ChEBI" id="CHEBI:30616"/>
        <dbReference type="ChEBI" id="CHEBI:57604"/>
        <dbReference type="ChEBI" id="CHEBI:58272"/>
        <dbReference type="ChEBI" id="CHEBI:456216"/>
        <dbReference type="EC" id="2.7.2.3"/>
    </reaction>
</comment>
<keyword evidence="15" id="KW-1185">Reference proteome</keyword>
<sequence length="571" mass="64004">MSQITDIIHCNSVKLFRHKSCFPSRKQIAFKKTKFDAAQFPSQVSLKLVNRSLEREDAACDNKNFIAFPHVQTLSNFPKEELFRKVVMVRFNSVILQENNENQSEAANAFSTIKYLYEAGAKVIMVGSWSENNNFTLPSGAYPSTESVADFLSSMLELRVVPVKFVIGYMHSKMEDSKNSDIFLIENLFHFKGEVANCSKFAKKLASGVDIIVNDAFSETHKVLASTVGIARFCYAYIAGFHFEDELYKMKNIVNSRERPYIAIIGGGKLVDKANALRFLVSTCDGLVFVGSMAFQIMHALGIPVPLKWVELGALKEAASIVESAKSRNIPIVIPKDIWCTKDHDSEHMEILSVDSTLEGWQPVDIGPRSLQEMISILSKCKKIMWIGSLKFSSSRHDKFGTFKLVEALRPLSQSSCNLTFVGNVEFNALFQKSSNVNLVKNAAVVWELLKGRKLPGLMALDRAYPFRVDWDVVYGDPARPLVVDVGSGNGLFLFGMARRRKDMNFLGLEMNAKLVDRCLENIDQFSIQNVYFITTNATSTFKSIVSSYPGELVLVSVQVILQCIFVIETL</sequence>
<evidence type="ECO:0000256" key="10">
    <source>
        <dbReference type="ARBA" id="ARBA00022840"/>
    </source>
</evidence>
<dbReference type="InterPro" id="IPR015824">
    <property type="entry name" value="Phosphoglycerate_kinase_N"/>
</dbReference>
<dbReference type="CDD" id="cd02440">
    <property type="entry name" value="AdoMet_MTases"/>
    <property type="match status" value="1"/>
</dbReference>
<dbReference type="EMBL" id="JBJXBP010000006">
    <property type="protein sequence ID" value="KAL3825877.1"/>
    <property type="molecule type" value="Genomic_DNA"/>
</dbReference>
<name>A0ABD3SNN4_9LAMI</name>